<comment type="caution">
    <text evidence="2">The sequence shown here is derived from an EMBL/GenBank/DDBJ whole genome shotgun (WGS) entry which is preliminary data.</text>
</comment>
<reference evidence="3" key="1">
    <citation type="submission" date="2013-11" db="EMBL/GenBank/DDBJ databases">
        <authorList>
            <person name="Hoang H.T."/>
            <person name="Killian M.L."/>
            <person name="Madson D.M."/>
            <person name="Arruda P.H.E."/>
            <person name="Sun D."/>
            <person name="Schwartz K.J."/>
            <person name="Yoon K."/>
        </authorList>
    </citation>
    <scope>NUCLEOTIDE SEQUENCE [LARGE SCALE GENOMIC DNA]</scope>
    <source>
        <strain evidence="3">CDK2</strain>
    </source>
</reference>
<feature type="compositionally biased region" description="Polar residues" evidence="1">
    <location>
        <begin position="199"/>
        <end position="221"/>
    </location>
</feature>
<gene>
    <name evidence="2" type="ORF">SY89_03278</name>
</gene>
<dbReference type="PROSITE" id="PS51257">
    <property type="entry name" value="PROKAR_LIPOPROTEIN"/>
    <property type="match status" value="1"/>
</dbReference>
<accession>A0A0P7GU78</accession>
<dbReference type="EMBL" id="LGUC01000002">
    <property type="protein sequence ID" value="KPN29044.1"/>
    <property type="molecule type" value="Genomic_DNA"/>
</dbReference>
<dbReference type="Proteomes" id="UP000050535">
    <property type="component" value="Unassembled WGS sequence"/>
</dbReference>
<proteinExistence type="predicted"/>
<evidence type="ECO:0000313" key="3">
    <source>
        <dbReference type="Proteomes" id="UP000050535"/>
    </source>
</evidence>
<feature type="compositionally biased region" description="Low complexity" evidence="1">
    <location>
        <begin position="232"/>
        <end position="247"/>
    </location>
</feature>
<sequence>MHRRQLLGYLAGLGTAWTAGCGSTPSRRGPRRGTSPATAGDPTTTPSAQRDYRHPVLSKDPSTVATAWGLDEVANLAELGADKNAEAPIDELLATHATDGTLLYFPPGKYRIEETVAVNGDGRIGLLGDDAVIVPPAGFDSTVLAVGYPDPMTALFVRGLTFDYRAEKTGGRPVLGLANDLILYRDLSVRGVVDVAGISSDSTLPRPTGSGSSTASHSPTGRPSRASPAVRSATTITATWSSTTATSPGFRTTDCTPTPGGIHPRLRRLLPQQRRCGRPHHHQRAEPRPRRPGSV</sequence>
<name>A0A0P7GU78_9EURY</name>
<dbReference type="STRING" id="699431.SY89_03278"/>
<evidence type="ECO:0008006" key="4">
    <source>
        <dbReference type="Google" id="ProtNLM"/>
    </source>
</evidence>
<organism evidence="2 3">
    <name type="scientific">Halolamina pelagica</name>
    <dbReference type="NCBI Taxonomy" id="699431"/>
    <lineage>
        <taxon>Archaea</taxon>
        <taxon>Methanobacteriati</taxon>
        <taxon>Methanobacteriota</taxon>
        <taxon>Stenosarchaea group</taxon>
        <taxon>Halobacteria</taxon>
        <taxon>Halobacteriales</taxon>
        <taxon>Haloferacaceae</taxon>
    </lineage>
</organism>
<feature type="region of interest" description="Disordered" evidence="1">
    <location>
        <begin position="199"/>
        <end position="295"/>
    </location>
</feature>
<keyword evidence="3" id="KW-1185">Reference proteome</keyword>
<feature type="compositionally biased region" description="Low complexity" evidence="1">
    <location>
        <begin position="22"/>
        <end position="38"/>
    </location>
</feature>
<dbReference type="AlphaFoldDB" id="A0A0P7GU78"/>
<feature type="region of interest" description="Disordered" evidence="1">
    <location>
        <begin position="20"/>
        <end position="54"/>
    </location>
</feature>
<evidence type="ECO:0000313" key="2">
    <source>
        <dbReference type="EMBL" id="KPN29044.1"/>
    </source>
</evidence>
<dbReference type="Gene3D" id="2.160.20.10">
    <property type="entry name" value="Single-stranded right-handed beta-helix, Pectin lyase-like"/>
    <property type="match status" value="1"/>
</dbReference>
<dbReference type="InterPro" id="IPR012334">
    <property type="entry name" value="Pectin_lyas_fold"/>
</dbReference>
<protein>
    <recommendedName>
        <fullName evidence="4">Pectate lyase superfamily protein</fullName>
    </recommendedName>
</protein>
<evidence type="ECO:0000256" key="1">
    <source>
        <dbReference type="SAM" id="MobiDB-lite"/>
    </source>
</evidence>